<reference evidence="2 3" key="1">
    <citation type="submission" date="2016-10" db="EMBL/GenBank/DDBJ databases">
        <authorList>
            <person name="de Groot N.N."/>
        </authorList>
    </citation>
    <scope>NUCLEOTIDE SEQUENCE [LARGE SCALE GENOMIC DNA]</scope>
    <source>
        <strain evidence="2 3">DSM 21771</strain>
    </source>
</reference>
<dbReference type="RefSeq" id="WP_090399966.1">
    <property type="nucleotide sequence ID" value="NZ_FNEN01000024.1"/>
</dbReference>
<dbReference type="PANTHER" id="PTHR43852">
    <property type="entry name" value="NUCLEOTIDYLTRANSFERASE"/>
    <property type="match status" value="1"/>
</dbReference>
<accession>A0A1G8S9M5</accession>
<sequence length="139" mass="16077">MESALKKNEIVDAVRERLDVYAIYLFGSAARNEQRLDSDLDIAFLSDQSYPPYDLFIYGEELAGILHCDVDLVDMNQASTVMQKQVIGEGVLLLDERPYERQLFTLRVLKEYAYLNEERAEVLEAYGFGGMAHGRRYYY</sequence>
<dbReference type="InterPro" id="IPR043519">
    <property type="entry name" value="NT_sf"/>
</dbReference>
<dbReference type="GO" id="GO:0016740">
    <property type="term" value="F:transferase activity"/>
    <property type="evidence" value="ECO:0007669"/>
    <property type="project" value="UniProtKB-KW"/>
</dbReference>
<dbReference type="Gene3D" id="3.30.460.10">
    <property type="entry name" value="Beta Polymerase, domain 2"/>
    <property type="match status" value="1"/>
</dbReference>
<evidence type="ECO:0000313" key="2">
    <source>
        <dbReference type="EMBL" id="SDJ25861.1"/>
    </source>
</evidence>
<keyword evidence="2" id="KW-0808">Transferase</keyword>
<dbReference type="PANTHER" id="PTHR43852:SF2">
    <property type="entry name" value="PROTEIN ADENYLYLTRANSFERASE MNTA"/>
    <property type="match status" value="1"/>
</dbReference>
<keyword evidence="3" id="KW-1185">Reference proteome</keyword>
<dbReference type="OrthoDB" id="9816197at2"/>
<dbReference type="Pfam" id="PF18765">
    <property type="entry name" value="Polbeta"/>
    <property type="match status" value="1"/>
</dbReference>
<protein>
    <submittedName>
        <fullName evidence="2">Predicted nucleotidyltransferase</fullName>
    </submittedName>
</protein>
<dbReference type="CDD" id="cd05403">
    <property type="entry name" value="NT_KNTase_like"/>
    <property type="match status" value="1"/>
</dbReference>
<evidence type="ECO:0000259" key="1">
    <source>
        <dbReference type="Pfam" id="PF18765"/>
    </source>
</evidence>
<dbReference type="SUPFAM" id="SSF81301">
    <property type="entry name" value="Nucleotidyltransferase"/>
    <property type="match status" value="1"/>
</dbReference>
<name>A0A1G8S9M5_9BACI</name>
<evidence type="ECO:0000313" key="3">
    <source>
        <dbReference type="Proteomes" id="UP000198853"/>
    </source>
</evidence>
<dbReference type="NCBIfam" id="NF047752">
    <property type="entry name" value="MntA_antitoxin"/>
    <property type="match status" value="1"/>
</dbReference>
<dbReference type="EMBL" id="FNEN01000024">
    <property type="protein sequence ID" value="SDJ25861.1"/>
    <property type="molecule type" value="Genomic_DNA"/>
</dbReference>
<dbReference type="AlphaFoldDB" id="A0A1G8S9M5"/>
<organism evidence="2 3">
    <name type="scientific">Natribacillus halophilus</name>
    <dbReference type="NCBI Taxonomy" id="549003"/>
    <lineage>
        <taxon>Bacteria</taxon>
        <taxon>Bacillati</taxon>
        <taxon>Bacillota</taxon>
        <taxon>Bacilli</taxon>
        <taxon>Bacillales</taxon>
        <taxon>Bacillaceae</taxon>
        <taxon>Natribacillus</taxon>
    </lineage>
</organism>
<dbReference type="Proteomes" id="UP000198853">
    <property type="component" value="Unassembled WGS sequence"/>
</dbReference>
<gene>
    <name evidence="2" type="ORF">SAMN04488123_12423</name>
</gene>
<feature type="domain" description="Polymerase beta nucleotidyltransferase" evidence="1">
    <location>
        <begin position="8"/>
        <end position="96"/>
    </location>
</feature>
<dbReference type="InterPro" id="IPR041633">
    <property type="entry name" value="Polbeta"/>
</dbReference>
<proteinExistence type="predicted"/>
<dbReference type="InterPro" id="IPR052930">
    <property type="entry name" value="TA_antitoxin_MntA"/>
</dbReference>